<organism evidence="2 3">
    <name type="scientific">Prorocentrum cordatum</name>
    <dbReference type="NCBI Taxonomy" id="2364126"/>
    <lineage>
        <taxon>Eukaryota</taxon>
        <taxon>Sar</taxon>
        <taxon>Alveolata</taxon>
        <taxon>Dinophyceae</taxon>
        <taxon>Prorocentrales</taxon>
        <taxon>Prorocentraceae</taxon>
        <taxon>Prorocentrum</taxon>
    </lineage>
</organism>
<feature type="region of interest" description="Disordered" evidence="1">
    <location>
        <begin position="97"/>
        <end position="120"/>
    </location>
</feature>
<feature type="region of interest" description="Disordered" evidence="1">
    <location>
        <begin position="133"/>
        <end position="155"/>
    </location>
</feature>
<evidence type="ECO:0000313" key="3">
    <source>
        <dbReference type="Proteomes" id="UP001189429"/>
    </source>
</evidence>
<reference evidence="2" key="1">
    <citation type="submission" date="2023-10" db="EMBL/GenBank/DDBJ databases">
        <authorList>
            <person name="Chen Y."/>
            <person name="Shah S."/>
            <person name="Dougan E. K."/>
            <person name="Thang M."/>
            <person name="Chan C."/>
        </authorList>
    </citation>
    <scope>NUCLEOTIDE SEQUENCE [LARGE SCALE GENOMIC DNA]</scope>
</reference>
<name>A0ABN9WQL6_9DINO</name>
<protein>
    <submittedName>
        <fullName evidence="2">Uncharacterized protein</fullName>
    </submittedName>
</protein>
<accession>A0ABN9WQL6</accession>
<proteinExistence type="predicted"/>
<comment type="caution">
    <text evidence="2">The sequence shown here is derived from an EMBL/GenBank/DDBJ whole genome shotgun (WGS) entry which is preliminary data.</text>
</comment>
<dbReference type="EMBL" id="CAUYUJ010018952">
    <property type="protein sequence ID" value="CAK0887556.1"/>
    <property type="molecule type" value="Genomic_DNA"/>
</dbReference>
<sequence>MTVDGQFLRGMAAFQQDGVKSYRKINLEHQAGEVFSVIPETSNRETLWSELFQEKERAMMRKHLISRVVSFSVKDTYQISVRMLWTKDALDLSMQTLEADADRRRRPSSEGLGTSRRRRNEKLMAKLRDLHVGATGNEGFGGSAPHPVPRYAGGD</sequence>
<evidence type="ECO:0000256" key="1">
    <source>
        <dbReference type="SAM" id="MobiDB-lite"/>
    </source>
</evidence>
<keyword evidence="3" id="KW-1185">Reference proteome</keyword>
<dbReference type="Proteomes" id="UP001189429">
    <property type="component" value="Unassembled WGS sequence"/>
</dbReference>
<gene>
    <name evidence="2" type="ORF">PCOR1329_LOCUS68582</name>
</gene>
<evidence type="ECO:0000313" key="2">
    <source>
        <dbReference type="EMBL" id="CAK0887556.1"/>
    </source>
</evidence>